<feature type="compositionally biased region" description="Low complexity" evidence="1">
    <location>
        <begin position="39"/>
        <end position="58"/>
    </location>
</feature>
<evidence type="ECO:0000256" key="2">
    <source>
        <dbReference type="SAM" id="SignalP"/>
    </source>
</evidence>
<dbReference type="EMBL" id="QLLL01000004">
    <property type="protein sequence ID" value="RAJ05122.1"/>
    <property type="molecule type" value="Genomic_DNA"/>
</dbReference>
<evidence type="ECO:0000256" key="1">
    <source>
        <dbReference type="SAM" id="MobiDB-lite"/>
    </source>
</evidence>
<feature type="chain" id="PRO_5016315261" description="DUF4412 domain-containing protein" evidence="2">
    <location>
        <begin position="21"/>
        <end position="377"/>
    </location>
</feature>
<keyword evidence="4" id="KW-1185">Reference proteome</keyword>
<gene>
    <name evidence="3" type="ORF">LX64_02276</name>
</gene>
<dbReference type="RefSeq" id="WP_111597743.1">
    <property type="nucleotide sequence ID" value="NZ_QLLL01000004.1"/>
</dbReference>
<sequence>MKRKMLVAAALMLCAPALFAQVAKPTTTKQQTQKKETVKANATSTSAKSSSKKVTNTTAEKKVVAKSAEGKATQKNEVVKDKPTVAKPIAKDSVTVAKAAKPAVYKSQQHAKGANEAENKVSNLRSALAAEKSFATKLQSAATKTMMAKTVLEIGGDESLHIDSTFEYDVAVYQESIEYKGKNRIKNSGDYIVVYYSSNKPQFSVQMVNRSTNARRQFFGDFEKRTQLNMTGLYKMASGDKALLDLKTMDPAYPGEINNLTKLSKTGNKKVIAGVACEEYISTSKKLDIKSSSGTHEPVTAHMWMPMDPASVFPAYSSIPDGYKAEMEIMKIEGSFPPVIMPLEMYFEYANGDKVYTYTTDIVLGENRKVDIADINK</sequence>
<proteinExistence type="predicted"/>
<reference evidence="3 4" key="1">
    <citation type="submission" date="2018-06" db="EMBL/GenBank/DDBJ databases">
        <title>Genomic Encyclopedia of Archaeal and Bacterial Type Strains, Phase II (KMG-II): from individual species to whole genera.</title>
        <authorList>
            <person name="Goeker M."/>
        </authorList>
    </citation>
    <scope>NUCLEOTIDE SEQUENCE [LARGE SCALE GENOMIC DNA]</scope>
    <source>
        <strain evidence="3 4">DSM 23857</strain>
    </source>
</reference>
<feature type="compositionally biased region" description="Basic and acidic residues" evidence="1">
    <location>
        <begin position="59"/>
        <end position="76"/>
    </location>
</feature>
<feature type="signal peptide" evidence="2">
    <location>
        <begin position="1"/>
        <end position="20"/>
    </location>
</feature>
<evidence type="ECO:0000313" key="4">
    <source>
        <dbReference type="Proteomes" id="UP000249547"/>
    </source>
</evidence>
<evidence type="ECO:0000313" key="3">
    <source>
        <dbReference type="EMBL" id="RAJ05122.1"/>
    </source>
</evidence>
<dbReference type="OrthoDB" id="662571at2"/>
<dbReference type="Proteomes" id="UP000249547">
    <property type="component" value="Unassembled WGS sequence"/>
</dbReference>
<evidence type="ECO:0008006" key="5">
    <source>
        <dbReference type="Google" id="ProtNLM"/>
    </source>
</evidence>
<dbReference type="AlphaFoldDB" id="A0A327QN95"/>
<accession>A0A327QN95</accession>
<protein>
    <recommendedName>
        <fullName evidence="5">DUF4412 domain-containing protein</fullName>
    </recommendedName>
</protein>
<organism evidence="3 4">
    <name type="scientific">Chitinophaga skermanii</name>
    <dbReference type="NCBI Taxonomy" id="331697"/>
    <lineage>
        <taxon>Bacteria</taxon>
        <taxon>Pseudomonadati</taxon>
        <taxon>Bacteroidota</taxon>
        <taxon>Chitinophagia</taxon>
        <taxon>Chitinophagales</taxon>
        <taxon>Chitinophagaceae</taxon>
        <taxon>Chitinophaga</taxon>
    </lineage>
</organism>
<name>A0A327QN95_9BACT</name>
<feature type="region of interest" description="Disordered" evidence="1">
    <location>
        <begin position="24"/>
        <end position="76"/>
    </location>
</feature>
<comment type="caution">
    <text evidence="3">The sequence shown here is derived from an EMBL/GenBank/DDBJ whole genome shotgun (WGS) entry which is preliminary data.</text>
</comment>
<keyword evidence="2" id="KW-0732">Signal</keyword>